<dbReference type="InterPro" id="IPR011111">
    <property type="entry name" value="Plasmid_RepB"/>
</dbReference>
<dbReference type="InterPro" id="IPR036086">
    <property type="entry name" value="ParB/Sulfiredoxin_sf"/>
</dbReference>
<dbReference type="SUPFAM" id="SSF110849">
    <property type="entry name" value="ParB/Sulfiredoxin"/>
    <property type="match status" value="1"/>
</dbReference>
<dbReference type="KEGG" id="npv:OHM77_13665"/>
<dbReference type="Proteomes" id="UP001234916">
    <property type="component" value="Chromosome"/>
</dbReference>
<dbReference type="SUPFAM" id="SSF109709">
    <property type="entry name" value="KorB DNA-binding domain-like"/>
    <property type="match status" value="1"/>
</dbReference>
<sequence>MIEPLSVTPANPETGQHLLLDGHIRLIALRELGHTEATCLIAKDDESYTYNTRVNRISTIQEHYMIRRAIDRGVSPTKLAKTLGIDVSLIHKKASLLEGICAEATELLQDRHFTTNVSRVLRQMKPIRQVECVELMISANNLTTTYADALLAATPADMLIEGKKPKKRAGITQEQMSRMEREMANVQGQYKLAEQTFGQDVLNLVLARGYLAKLLENKAVNRFLKQRHADVLEQFENIVQATSLEA</sequence>
<dbReference type="EMBL" id="CP107246">
    <property type="protein sequence ID" value="WIM05696.1"/>
    <property type="molecule type" value="Genomic_DNA"/>
</dbReference>
<dbReference type="KEGG" id="npv:OHM77_00055"/>
<feature type="domain" description="RepB plasmid partition" evidence="1">
    <location>
        <begin position="54"/>
        <end position="235"/>
    </location>
</feature>
<proteinExistence type="predicted"/>
<evidence type="ECO:0000259" key="1">
    <source>
        <dbReference type="Pfam" id="PF07506"/>
    </source>
</evidence>
<dbReference type="Gene3D" id="1.10.10.2830">
    <property type="match status" value="1"/>
</dbReference>
<dbReference type="AlphaFoldDB" id="A0AA49FKL4"/>
<organism evidence="2">
    <name type="scientific">Candidatus Nitricoxidivorans perseverans</name>
    <dbReference type="NCBI Taxonomy" id="2975601"/>
    <lineage>
        <taxon>Bacteria</taxon>
        <taxon>Pseudomonadati</taxon>
        <taxon>Pseudomonadota</taxon>
        <taxon>Betaproteobacteria</taxon>
        <taxon>Nitrosomonadales</taxon>
        <taxon>Sterolibacteriaceae</taxon>
        <taxon>Candidatus Nitricoxidivorans</taxon>
    </lineage>
</organism>
<reference evidence="2" key="1">
    <citation type="journal article" date="2023" name="Nat. Microbiol.">
        <title>Enrichment and characterization of a nitric oxide-reducing microbial community in a continuous bioreactor.</title>
        <authorList>
            <person name="Garrido-Amador P."/>
            <person name="Stortenbeker N."/>
            <person name="Wessels H.J.C.T."/>
            <person name="Speth D.R."/>
            <person name="Garcia-Heredia I."/>
            <person name="Kartal B."/>
        </authorList>
    </citation>
    <scope>NUCLEOTIDE SEQUENCE</scope>
    <source>
        <strain evidence="2">MAG1</strain>
    </source>
</reference>
<dbReference type="EMBL" id="CP107246">
    <property type="protein sequence ID" value="WIM05715.1"/>
    <property type="molecule type" value="Genomic_DNA"/>
</dbReference>
<name>A0AA49FKL4_9PROT</name>
<protein>
    <recommendedName>
        <fullName evidence="1">RepB plasmid partition domain-containing protein</fullName>
    </recommendedName>
</protein>
<evidence type="ECO:0000313" key="3">
    <source>
        <dbReference type="EMBL" id="WIM05715.1"/>
    </source>
</evidence>
<evidence type="ECO:0000313" key="2">
    <source>
        <dbReference type="EMBL" id="WIM05696.1"/>
    </source>
</evidence>
<accession>A0AA49FKL4</accession>
<dbReference type="Pfam" id="PF07506">
    <property type="entry name" value="RepB"/>
    <property type="match status" value="1"/>
</dbReference>
<gene>
    <name evidence="3" type="ORF">OHM77_00055</name>
    <name evidence="2" type="ORF">OHM77_13665</name>
</gene>